<sequence length="254" mass="28757">MSCFGKTPENQPPMDQSCEVASLQQIPLSDEAIALQQTAGTPTFKAPVVLVERTLQIVVESDISLDPPASEIKRVTKNVFLDQVKLVPVRFRRIGTTDFFEVTRAKLFVSGHIRKDIEYATRDCFGGIRDRIAEVPFSGFAEIRENEFLNFPVIGISDSSTARFLSEKSDIEPRLDKFFFQNLVKFNEQPFGELLGANFFELDFSPKHTKRGGEFDTLREKIVLDLFLKVLQVQQWRVAATRTLPIFDEGTLGC</sequence>
<name>A0ABW0TMB6_9BACL</name>
<gene>
    <name evidence="2" type="ORF">ACFPRA_17190</name>
</gene>
<dbReference type="RefSeq" id="WP_381437599.1">
    <property type="nucleotide sequence ID" value="NZ_JBHSNO010000008.1"/>
</dbReference>
<dbReference type="NCBIfam" id="NF045794">
    <property type="entry name" value="CsxC_fam"/>
    <property type="match status" value="1"/>
</dbReference>
<comment type="caution">
    <text evidence="2">The sequence shown here is derived from an EMBL/GenBank/DDBJ whole genome shotgun (WGS) entry which is preliminary data.</text>
</comment>
<dbReference type="Pfam" id="PF25250">
    <property type="entry name" value="DUF7852"/>
    <property type="match status" value="2"/>
</dbReference>
<feature type="domain" description="DUF7852" evidence="1">
    <location>
        <begin position="127"/>
        <end position="205"/>
    </location>
</feature>
<evidence type="ECO:0000259" key="1">
    <source>
        <dbReference type="Pfam" id="PF25250"/>
    </source>
</evidence>
<keyword evidence="3" id="KW-1185">Reference proteome</keyword>
<evidence type="ECO:0000313" key="2">
    <source>
        <dbReference type="EMBL" id="MFC5590644.1"/>
    </source>
</evidence>
<accession>A0ABW0TMB6</accession>
<reference evidence="3" key="1">
    <citation type="journal article" date="2019" name="Int. J. Syst. Evol. Microbiol.">
        <title>The Global Catalogue of Microorganisms (GCM) 10K type strain sequencing project: providing services to taxonomists for standard genome sequencing and annotation.</title>
        <authorList>
            <consortium name="The Broad Institute Genomics Platform"/>
            <consortium name="The Broad Institute Genome Sequencing Center for Infectious Disease"/>
            <person name="Wu L."/>
            <person name="Ma J."/>
        </authorList>
    </citation>
    <scope>NUCLEOTIDE SEQUENCE [LARGE SCALE GENOMIC DNA]</scope>
    <source>
        <strain evidence="3">CGMCC 4.1434</strain>
    </source>
</reference>
<evidence type="ECO:0000313" key="3">
    <source>
        <dbReference type="Proteomes" id="UP001596109"/>
    </source>
</evidence>
<feature type="domain" description="DUF7852" evidence="1">
    <location>
        <begin position="43"/>
        <end position="122"/>
    </location>
</feature>
<dbReference type="EMBL" id="JBHSNO010000008">
    <property type="protein sequence ID" value="MFC5590644.1"/>
    <property type="molecule type" value="Genomic_DNA"/>
</dbReference>
<dbReference type="InterPro" id="IPR057174">
    <property type="entry name" value="DUF7852"/>
</dbReference>
<dbReference type="Proteomes" id="UP001596109">
    <property type="component" value="Unassembled WGS sequence"/>
</dbReference>
<proteinExistence type="predicted"/>
<organism evidence="2 3">
    <name type="scientific">Sporosarcina soli</name>
    <dbReference type="NCBI Taxonomy" id="334736"/>
    <lineage>
        <taxon>Bacteria</taxon>
        <taxon>Bacillati</taxon>
        <taxon>Bacillota</taxon>
        <taxon>Bacilli</taxon>
        <taxon>Bacillales</taxon>
        <taxon>Caryophanaceae</taxon>
        <taxon>Sporosarcina</taxon>
    </lineage>
</organism>
<protein>
    <submittedName>
        <fullName evidence="2">CsxC family protein</fullName>
    </submittedName>
</protein>
<dbReference type="InterPro" id="IPR054845">
    <property type="entry name" value="Exosporium_prot_C"/>
</dbReference>